<evidence type="ECO:0000259" key="2">
    <source>
        <dbReference type="PROSITE" id="PS51192"/>
    </source>
</evidence>
<accession>A0A4Y1YQH5</accession>
<reference evidence="4 5" key="1">
    <citation type="submission" date="2019-06" db="EMBL/GenBank/DDBJ databases">
        <title>Nitrosomonas stercoris KYUHI-S whole genome shotgun sequence.</title>
        <authorList>
            <person name="Nakagawa T."/>
            <person name="Tsuchiya Y."/>
            <person name="Takahashi R."/>
        </authorList>
    </citation>
    <scope>NUCLEOTIDE SEQUENCE [LARGE SCALE GENOMIC DNA]</scope>
    <source>
        <strain evidence="4 5">KYUHI-S</strain>
        <plasmid evidence="5">1 dna</plasmid>
    </source>
</reference>
<feature type="compositionally biased region" description="Basic residues" evidence="1">
    <location>
        <begin position="686"/>
        <end position="701"/>
    </location>
</feature>
<dbReference type="PROSITE" id="PS51192">
    <property type="entry name" value="HELICASE_ATP_BIND_1"/>
    <property type="match status" value="1"/>
</dbReference>
<dbReference type="PROSITE" id="PS51194">
    <property type="entry name" value="HELICASE_CTER"/>
    <property type="match status" value="1"/>
</dbReference>
<dbReference type="InterPro" id="IPR001650">
    <property type="entry name" value="Helicase_C-like"/>
</dbReference>
<dbReference type="InterPro" id="IPR006935">
    <property type="entry name" value="Helicase/UvrB_N"/>
</dbReference>
<organism evidence="4 5">
    <name type="scientific">Nitrosomonas stercoris</name>
    <dbReference type="NCBI Taxonomy" id="1444684"/>
    <lineage>
        <taxon>Bacteria</taxon>
        <taxon>Pseudomonadati</taxon>
        <taxon>Pseudomonadota</taxon>
        <taxon>Betaproteobacteria</taxon>
        <taxon>Nitrosomonadales</taxon>
        <taxon>Nitrosomonadaceae</taxon>
        <taxon>Nitrosomonas</taxon>
    </lineage>
</organism>
<dbReference type="CDD" id="cd18785">
    <property type="entry name" value="SF2_C"/>
    <property type="match status" value="1"/>
</dbReference>
<dbReference type="REBASE" id="343215">
    <property type="entry name" value="NstHISORF2288P"/>
</dbReference>
<dbReference type="InterPro" id="IPR050742">
    <property type="entry name" value="Helicase_Restrict-Modif_Enz"/>
</dbReference>
<dbReference type="InterPro" id="IPR011856">
    <property type="entry name" value="tRNA_endonuc-like_dom_sf"/>
</dbReference>
<dbReference type="AlphaFoldDB" id="A0A4Y1YQH5"/>
<keyword evidence="4" id="KW-0614">Plasmid</keyword>
<feature type="region of interest" description="Disordered" evidence="1">
    <location>
        <begin position="684"/>
        <end position="711"/>
    </location>
</feature>
<dbReference type="InterPro" id="IPR014001">
    <property type="entry name" value="Helicase_ATP-bd"/>
</dbReference>
<dbReference type="Gene3D" id="3.40.50.300">
    <property type="entry name" value="P-loop containing nucleotide triphosphate hydrolases"/>
    <property type="match status" value="2"/>
</dbReference>
<dbReference type="SMART" id="SM00490">
    <property type="entry name" value="HELICc"/>
    <property type="match status" value="1"/>
</dbReference>
<dbReference type="PANTHER" id="PTHR47396">
    <property type="entry name" value="TYPE I RESTRICTION ENZYME ECOKI R PROTEIN"/>
    <property type="match status" value="1"/>
</dbReference>
<dbReference type="CDD" id="cd22333">
    <property type="entry name" value="LlaBIII_nuclease-like"/>
    <property type="match status" value="1"/>
</dbReference>
<geneLocation type="plasmid" evidence="5">
    <name>1 dna</name>
</geneLocation>
<dbReference type="GO" id="GO:0003677">
    <property type="term" value="F:DNA binding"/>
    <property type="evidence" value="ECO:0007669"/>
    <property type="project" value="InterPro"/>
</dbReference>
<dbReference type="GO" id="GO:0008168">
    <property type="term" value="F:methyltransferase activity"/>
    <property type="evidence" value="ECO:0007669"/>
    <property type="project" value="InterPro"/>
</dbReference>
<dbReference type="GO" id="GO:0032259">
    <property type="term" value="P:methylation"/>
    <property type="evidence" value="ECO:0007669"/>
    <property type="project" value="InterPro"/>
</dbReference>
<dbReference type="PANTHER" id="PTHR47396:SF1">
    <property type="entry name" value="ATP-DEPENDENT HELICASE IRC3-RELATED"/>
    <property type="match status" value="1"/>
</dbReference>
<dbReference type="KEGG" id="nst:Nstercoris_02288"/>
<dbReference type="Pfam" id="PF00271">
    <property type="entry name" value="Helicase_C"/>
    <property type="match status" value="1"/>
</dbReference>
<dbReference type="InterPro" id="IPR053980">
    <property type="entry name" value="ISP_coupler"/>
</dbReference>
<dbReference type="PROSITE" id="PS00092">
    <property type="entry name" value="N6_MTASE"/>
    <property type="match status" value="1"/>
</dbReference>
<protein>
    <submittedName>
        <fullName evidence="4">Uncharacterized protein</fullName>
    </submittedName>
</protein>
<dbReference type="InterPro" id="IPR011335">
    <property type="entry name" value="Restrct_endonuc-II-like"/>
</dbReference>
<dbReference type="Gene3D" id="3.40.50.150">
    <property type="entry name" value="Vaccinia Virus protein VP39"/>
    <property type="match status" value="1"/>
</dbReference>
<name>A0A4Y1YQH5_9PROT</name>
<evidence type="ECO:0000256" key="1">
    <source>
        <dbReference type="SAM" id="MobiDB-lite"/>
    </source>
</evidence>
<evidence type="ECO:0000259" key="3">
    <source>
        <dbReference type="PROSITE" id="PS51194"/>
    </source>
</evidence>
<keyword evidence="5" id="KW-1185">Reference proteome</keyword>
<dbReference type="SMART" id="SM00487">
    <property type="entry name" value="DEXDc"/>
    <property type="match status" value="1"/>
</dbReference>
<dbReference type="Pfam" id="PF04851">
    <property type="entry name" value="ResIII"/>
    <property type="match status" value="1"/>
</dbReference>
<dbReference type="EMBL" id="AP019756">
    <property type="protein sequence ID" value="BBL36009.1"/>
    <property type="molecule type" value="Genomic_DNA"/>
</dbReference>
<evidence type="ECO:0000313" key="5">
    <source>
        <dbReference type="Proteomes" id="UP000316473"/>
    </source>
</evidence>
<dbReference type="InterPro" id="IPR002052">
    <property type="entry name" value="DNA_methylase_N6_adenine_CS"/>
</dbReference>
<dbReference type="InterPro" id="IPR039442">
    <property type="entry name" value="Mrr-like_dom"/>
</dbReference>
<dbReference type="Pfam" id="PF22240">
    <property type="entry name" value="ISP_coupler"/>
    <property type="match status" value="1"/>
</dbReference>
<dbReference type="SUPFAM" id="SSF52980">
    <property type="entry name" value="Restriction endonuclease-like"/>
    <property type="match status" value="1"/>
</dbReference>
<dbReference type="Gene3D" id="3.40.1350.10">
    <property type="match status" value="1"/>
</dbReference>
<dbReference type="SUPFAM" id="SSF52540">
    <property type="entry name" value="P-loop containing nucleoside triphosphate hydrolases"/>
    <property type="match status" value="2"/>
</dbReference>
<dbReference type="GO" id="GO:0016787">
    <property type="term" value="F:hydrolase activity"/>
    <property type="evidence" value="ECO:0007669"/>
    <property type="project" value="InterPro"/>
</dbReference>
<dbReference type="Pfam" id="PF13156">
    <property type="entry name" value="Mrr_cat_2"/>
    <property type="match status" value="1"/>
</dbReference>
<feature type="domain" description="Helicase ATP-binding" evidence="2">
    <location>
        <begin position="184"/>
        <end position="389"/>
    </location>
</feature>
<dbReference type="InterPro" id="IPR029063">
    <property type="entry name" value="SAM-dependent_MTases_sf"/>
</dbReference>
<evidence type="ECO:0000313" key="4">
    <source>
        <dbReference type="EMBL" id="BBL36009.1"/>
    </source>
</evidence>
<feature type="domain" description="Helicase C-terminal" evidence="3">
    <location>
        <begin position="483"/>
        <end position="665"/>
    </location>
</feature>
<sequence length="1166" mass="131220">MTTSLQAMLAHIRELTPTVRDQGTSFERLMIQYFSTEAFYRSFYDEVLFYADWVTRYGAQAGIERRTDTGIDLVAITKDGRFHAIQCKNYAPDYCIKKSDIDSFFTASGKTCFSGRVIVTTTDNWSSNAQDSLEFQNPPVFVINQQNLENSAIDWSQYHEDTKPVLKPKKQLRDHQKIALKRVVEGFKEADRGKMIMACGTGKTLTSLKIAEKMAGAGKRVLFLVPSLALLSQALTEWTQESAIPLKSFAVCSDSDVGKKHNTDDDRIITGISELQYPATTDADSLRKQIAKLHSDDAMTVVFSTYHSISVIHRAQQAEKHPLPTFDLIICDEAHRTTGATFDGEEESSFVQVHNNTCIKGTKRLYMTATPRIYGEDARKVENVTLCPMNDETLYGKELYTITFSEAVSRKLLVDYKVIVLAIEESHVNRRLQDMLSDQGNSLKVDDAAKIVGCWKALSKQGLFTGNEQLAEPMKRAVAFCQVIEPNYKGNKHKVSSKLISEMFGAVVSQYQEAEKKVLLAQDPDAELDSALSMKCEAEHVDGSMNASEKGSRLEWLKADTDENTCRILSNVRCLSEGVDVPALDAVLFLTPRSSQVDVVQSVGRVMRLSPGKQQGYVILPVVIPAGVEPKEALDNNETYRVVWHVLNALRAHDDRFDAMINKLEFNGSMPSKMEVIAIADSVQPRARKQTPKQRAARKARNGSAIGSSDTTIPTQGEIGFEVGEIERALCAKIVKKCGNRHHWEDWANDIAKIANTHIDRIKAILEDEANTAEIAAFQSFAKELRDDLNNSISDDEIIEMLAQHLITKPVFDALFEQYHFAEHNPMSQAMQQVLDQLQEHHLEKERNTLEDFYASVKMRANGINSAEGKQRIVVELYDKFFRNAFPRMTDRLGIVYTPVEVVDFILHSVEHVLKTEFNSSMADENVHILDPFTGTGTFITRLLQSGIIPEEKLPYKYQHEIHANEIVLLAYYIAAINIEATYHGILTGNIHGEQDDDASVAKPVIEYQPFKGICLTDTFQMAEREDRLDKLLEKNSHRRKHQQKLNIRVIVGNPPYSAGQRAANDNNANVAYPKLDEHIRSTYVVRSAATLRNALYDSYIRAIRWSSNRIGDCGVIGFVTNAGFIEANAADGLRQCLAEEFSNLYIFHLRGNHVDRQNNFQLESH</sequence>
<gene>
    <name evidence="4" type="ORF">Nstercoris_02288</name>
</gene>
<dbReference type="Proteomes" id="UP000316473">
    <property type="component" value="Plasmid plasmid 1"/>
</dbReference>
<proteinExistence type="predicted"/>
<dbReference type="GO" id="GO:0005829">
    <property type="term" value="C:cytosol"/>
    <property type="evidence" value="ECO:0007669"/>
    <property type="project" value="TreeGrafter"/>
</dbReference>
<dbReference type="GO" id="GO:0005524">
    <property type="term" value="F:ATP binding"/>
    <property type="evidence" value="ECO:0007669"/>
    <property type="project" value="InterPro"/>
</dbReference>
<dbReference type="SUPFAM" id="SSF53335">
    <property type="entry name" value="S-adenosyl-L-methionine-dependent methyltransferases"/>
    <property type="match status" value="1"/>
</dbReference>
<dbReference type="InterPro" id="IPR027417">
    <property type="entry name" value="P-loop_NTPase"/>
</dbReference>
<dbReference type="PRINTS" id="PR00507">
    <property type="entry name" value="N12N6MTFRASE"/>
</dbReference>